<reference evidence="3 4" key="1">
    <citation type="submission" date="2016-10" db="EMBL/GenBank/DDBJ databases">
        <authorList>
            <person name="de Groot N.N."/>
        </authorList>
    </citation>
    <scope>NUCLEOTIDE SEQUENCE [LARGE SCALE GENOMIC DNA]</scope>
    <source>
        <strain evidence="3 4">DSM 9990</strain>
    </source>
</reference>
<gene>
    <name evidence="3" type="ORF">SAMN05660836_01751</name>
</gene>
<keyword evidence="4" id="KW-1185">Reference proteome</keyword>
<evidence type="ECO:0000313" key="4">
    <source>
        <dbReference type="Proteomes" id="UP000199611"/>
    </source>
</evidence>
<organism evidence="3 4">
    <name type="scientific">Thermodesulforhabdus norvegica</name>
    <dbReference type="NCBI Taxonomy" id="39841"/>
    <lineage>
        <taxon>Bacteria</taxon>
        <taxon>Pseudomonadati</taxon>
        <taxon>Thermodesulfobacteriota</taxon>
        <taxon>Syntrophobacteria</taxon>
        <taxon>Syntrophobacterales</taxon>
        <taxon>Thermodesulforhabdaceae</taxon>
        <taxon>Thermodesulforhabdus</taxon>
    </lineage>
</organism>
<dbReference type="InterPro" id="IPR000387">
    <property type="entry name" value="Tyr_Pase_dom"/>
</dbReference>
<evidence type="ECO:0000259" key="2">
    <source>
        <dbReference type="PROSITE" id="PS50056"/>
    </source>
</evidence>
<dbReference type="EMBL" id="FOUU01000005">
    <property type="protein sequence ID" value="SFM86070.1"/>
    <property type="molecule type" value="Genomic_DNA"/>
</dbReference>
<feature type="domain" description="Tyrosine specific protein phosphatases" evidence="2">
    <location>
        <begin position="86"/>
        <end position="134"/>
    </location>
</feature>
<dbReference type="InterPro" id="IPR016130">
    <property type="entry name" value="Tyr_Pase_AS"/>
</dbReference>
<dbReference type="AlphaFoldDB" id="A0A1I4UB84"/>
<dbReference type="Proteomes" id="UP000199611">
    <property type="component" value="Unassembled WGS sequence"/>
</dbReference>
<protein>
    <submittedName>
        <fullName evidence="3">Tyrosine phosphatase family protein</fullName>
    </submittedName>
</protein>
<dbReference type="STRING" id="39841.SAMN05660836_01751"/>
<dbReference type="InterPro" id="IPR029021">
    <property type="entry name" value="Prot-tyrosine_phosphatase-like"/>
</dbReference>
<proteinExistence type="predicted"/>
<sequence length="168" mass="18882">MFRSVTLPQNVPGRLLLHSMPGRFESWQQFLEKAKQYRIDHIVCLASDDEIEIKSPSYARAIQNRTLEIPRRCFHIPDFGTPDNPQEYAEFVMHIAELLRSGKTILVHCGAGIGRTGTLAITLLLALGVDRTEAELTVGSTGSHPETDGQRGLIDWFEEWLISGRHTA</sequence>
<name>A0A1I4UB84_9BACT</name>
<dbReference type="InterPro" id="IPR057023">
    <property type="entry name" value="PTP-SAK"/>
</dbReference>
<dbReference type="SUPFAM" id="SSF52799">
    <property type="entry name" value="(Phosphotyrosine protein) phosphatases II"/>
    <property type="match status" value="1"/>
</dbReference>
<evidence type="ECO:0000313" key="3">
    <source>
        <dbReference type="EMBL" id="SFM86070.1"/>
    </source>
</evidence>
<accession>A0A1I4UB84</accession>
<evidence type="ECO:0000256" key="1">
    <source>
        <dbReference type="ARBA" id="ARBA00022801"/>
    </source>
</evidence>
<dbReference type="PROSITE" id="PS00383">
    <property type="entry name" value="TYR_PHOSPHATASE_1"/>
    <property type="match status" value="1"/>
</dbReference>
<keyword evidence="1" id="KW-0378">Hydrolase</keyword>
<dbReference type="GO" id="GO:0016791">
    <property type="term" value="F:phosphatase activity"/>
    <property type="evidence" value="ECO:0007669"/>
    <property type="project" value="UniProtKB-ARBA"/>
</dbReference>
<dbReference type="Pfam" id="PF22784">
    <property type="entry name" value="PTP-SAK"/>
    <property type="match status" value="1"/>
</dbReference>
<dbReference type="Gene3D" id="3.90.190.10">
    <property type="entry name" value="Protein tyrosine phosphatase superfamily"/>
    <property type="match status" value="1"/>
</dbReference>
<dbReference type="PROSITE" id="PS50056">
    <property type="entry name" value="TYR_PHOSPHATASE_2"/>
    <property type="match status" value="1"/>
</dbReference>